<proteinExistence type="predicted"/>
<reference evidence="1" key="1">
    <citation type="submission" date="2020-05" db="EMBL/GenBank/DDBJ databases">
        <authorList>
            <person name="Chiriac C."/>
            <person name="Salcher M."/>
            <person name="Ghai R."/>
            <person name="Kavagutti S V."/>
        </authorList>
    </citation>
    <scope>NUCLEOTIDE SEQUENCE</scope>
</reference>
<dbReference type="EMBL" id="LR797022">
    <property type="protein sequence ID" value="CAB4180951.1"/>
    <property type="molecule type" value="Genomic_DNA"/>
</dbReference>
<organism evidence="1">
    <name type="scientific">uncultured Caudovirales phage</name>
    <dbReference type="NCBI Taxonomy" id="2100421"/>
    <lineage>
        <taxon>Viruses</taxon>
        <taxon>Duplodnaviria</taxon>
        <taxon>Heunggongvirae</taxon>
        <taxon>Uroviricota</taxon>
        <taxon>Caudoviricetes</taxon>
        <taxon>Peduoviridae</taxon>
        <taxon>Maltschvirus</taxon>
        <taxon>Maltschvirus maltsch</taxon>
    </lineage>
</organism>
<evidence type="ECO:0000313" key="1">
    <source>
        <dbReference type="EMBL" id="CAB4180951.1"/>
    </source>
</evidence>
<gene>
    <name evidence="1" type="ORF">UFOVP1071_3</name>
</gene>
<sequence length="862" mass="92202">MTKPIAQTFYINEPIGGVEGVVLTRLDVYFESVSPTYGVEIQIRVTDNGNPTSSILPRASKVIQVADTYASDVTFLDSAGATKTIAAGTQIIQASADATFPVVFEFDTPISLQSQTSYAFVIIPIGGNPDYRVWTSELAPKAGDDVTTGTPVHTNNDTGTLFLSSNDIQFTSIPGEDIKFTAYIANFTSQSGTAAYITFPEEGIYYTDLIGSFQPNETILLGNNSLMLASLVINANTGTFNPGETVYQSNGSANNATGILFSANTTKVLIKNTNGTFVTSNATSFKVTGVTSSATANVTTANQSVISSSSTTLTVPFTGNTSSNIFYANQSLYIGTSDQATVVCKVVNSVINSTEVSLKYATSFTDSSCILGQIRGDNLSLYGRYSGPQGGDPVTRFGQSSYWASLYFSSSNSTVNFANATGQKLIGFSSGSSATNQGVLDFPYNAVIPDFTQVTSKSTSIDWTYYGIDTVNTYDADGITVINGVEKQLLDKPRILLSRTSEVTKNSGNSSLTLFADLASSNTKFSPLIDGMMNNVRFTRNFIAGAKQTSGHFISTSNTNGAFNIGIIKGDIVSQSNGSVTVTGQVLIANPTGLYIANTTGTFTNGYSIYVSNNASVNTMAGKVVEYNEKYSANVFPYLPRYISKNVILAENQDAEDLKLYLTAYRPANTNFQVYGKFLHNQDPDPYSTKIWSRLSENTVSQALISSGSNEDDFVEIMYELPVSLVLTQNNVTCNTTSANITIGSLGSTAGISNGNIIYLYNSSSNNFITRQVSYVSNNSTLVLTAIPSFASTNSDLGIISGLEHPSAGFLYANNNNICRYVSNADVVFDTYKNFAIKIVPTSESTAVVPRAGDYRALALQV</sequence>
<name>A0A6J5QHP7_9CAUD</name>
<accession>A0A6J5QHP7</accession>
<protein>
    <submittedName>
        <fullName evidence="1">Uncharacterized protein</fullName>
    </submittedName>
</protein>